<evidence type="ECO:0000256" key="4">
    <source>
        <dbReference type="ARBA" id="ARBA00023004"/>
    </source>
</evidence>
<dbReference type="Pfam" id="PF00175">
    <property type="entry name" value="NAD_binding_1"/>
    <property type="match status" value="1"/>
</dbReference>
<dbReference type="CDD" id="cd06184">
    <property type="entry name" value="flavohem_like_fad_nad_binding"/>
    <property type="match status" value="1"/>
</dbReference>
<proteinExistence type="inferred from homology"/>
<keyword evidence="10" id="KW-1185">Reference proteome</keyword>
<dbReference type="InterPro" id="IPR001433">
    <property type="entry name" value="OxRdtase_FAD/NAD-bd"/>
</dbReference>
<dbReference type="InterPro" id="IPR006657">
    <property type="entry name" value="MoPterin_dinucl-bd_dom"/>
</dbReference>
<feature type="domain" description="4Fe-4S Mo/W bis-MGD-type" evidence="8">
    <location>
        <begin position="3"/>
        <end position="58"/>
    </location>
</feature>
<dbReference type="PROSITE" id="PS51085">
    <property type="entry name" value="2FE2S_FER_2"/>
    <property type="match status" value="1"/>
</dbReference>
<dbReference type="PROSITE" id="PS51669">
    <property type="entry name" value="4FE4S_MOW_BIS_MGD"/>
    <property type="match status" value="1"/>
</dbReference>
<comment type="similarity">
    <text evidence="1">Belongs to the prokaryotic molybdopterin-containing oxidoreductase family.</text>
</comment>
<dbReference type="EMBL" id="BMUU01000005">
    <property type="protein sequence ID" value="GGY37966.1"/>
    <property type="molecule type" value="Genomic_DNA"/>
</dbReference>
<dbReference type="GeneID" id="96291449"/>
<dbReference type="InterPro" id="IPR017927">
    <property type="entry name" value="FAD-bd_FR_type"/>
</dbReference>
<dbReference type="PANTHER" id="PTHR43742">
    <property type="entry name" value="TRIMETHYLAMINE-N-OXIDE REDUCTASE"/>
    <property type="match status" value="1"/>
</dbReference>
<dbReference type="InterPro" id="IPR006656">
    <property type="entry name" value="Mopterin_OxRdtase"/>
</dbReference>
<dbReference type="InterPro" id="IPR017938">
    <property type="entry name" value="Riboflavin_synthase-like_b-brl"/>
</dbReference>
<dbReference type="SUPFAM" id="SSF53706">
    <property type="entry name" value="Formate dehydrogenase/DMSO reductase, domains 1-3"/>
    <property type="match status" value="1"/>
</dbReference>
<feature type="domain" description="FAD-binding FR-type" evidence="7">
    <location>
        <begin position="788"/>
        <end position="899"/>
    </location>
</feature>
<dbReference type="RefSeq" id="WP_190027512.1">
    <property type="nucleotide sequence ID" value="NZ_BMUU01000005.1"/>
</dbReference>
<dbReference type="InterPro" id="IPR012675">
    <property type="entry name" value="Beta-grasp_dom_sf"/>
</dbReference>
<accession>A0ABQ3A7K2</accession>
<reference evidence="10" key="1">
    <citation type="journal article" date="2019" name="Int. J. Syst. Evol. Microbiol.">
        <title>The Global Catalogue of Microorganisms (GCM) 10K type strain sequencing project: providing services to taxonomists for standard genome sequencing and annotation.</title>
        <authorList>
            <consortium name="The Broad Institute Genomics Platform"/>
            <consortium name="The Broad Institute Genome Sequencing Center for Infectious Disease"/>
            <person name="Wu L."/>
            <person name="Ma J."/>
        </authorList>
    </citation>
    <scope>NUCLEOTIDE SEQUENCE [LARGE SCALE GENOMIC DNA]</scope>
    <source>
        <strain evidence="10">JCM 4594</strain>
    </source>
</reference>
<dbReference type="Gene3D" id="3.40.50.740">
    <property type="match status" value="2"/>
</dbReference>
<dbReference type="PANTHER" id="PTHR43742:SF6">
    <property type="entry name" value="OXIDOREDUCTASE YYAE-RELATED"/>
    <property type="match status" value="1"/>
</dbReference>
<dbReference type="Pfam" id="PF04879">
    <property type="entry name" value="Molybdop_Fe4S4"/>
    <property type="match status" value="1"/>
</dbReference>
<evidence type="ECO:0000259" key="8">
    <source>
        <dbReference type="PROSITE" id="PS51669"/>
    </source>
</evidence>
<keyword evidence="5" id="KW-0411">Iron-sulfur</keyword>
<dbReference type="InterPro" id="IPR037949">
    <property type="entry name" value="MopB_CT_Acetylene-hydratase"/>
</dbReference>
<dbReference type="Gene3D" id="3.40.228.10">
    <property type="entry name" value="Dimethylsulfoxide Reductase, domain 2"/>
    <property type="match status" value="2"/>
</dbReference>
<dbReference type="Pfam" id="PF00970">
    <property type="entry name" value="FAD_binding_6"/>
    <property type="match status" value="1"/>
</dbReference>
<gene>
    <name evidence="9" type="ORF">GCM10010326_34970</name>
</gene>
<dbReference type="CDD" id="cd02781">
    <property type="entry name" value="MopB_CT_Acetylene-hydratase"/>
    <property type="match status" value="1"/>
</dbReference>
<evidence type="ECO:0000313" key="9">
    <source>
        <dbReference type="EMBL" id="GGY37966.1"/>
    </source>
</evidence>
<keyword evidence="4" id="KW-0408">Iron</keyword>
<feature type="domain" description="2Fe-2S ferredoxin-type" evidence="6">
    <location>
        <begin position="1050"/>
        <end position="1132"/>
    </location>
</feature>
<dbReference type="Pfam" id="PF01568">
    <property type="entry name" value="Molydop_binding"/>
    <property type="match status" value="1"/>
</dbReference>
<dbReference type="InterPro" id="IPR009010">
    <property type="entry name" value="Asp_de-COase-like_dom_sf"/>
</dbReference>
<dbReference type="Gene3D" id="2.40.30.10">
    <property type="entry name" value="Translation factors"/>
    <property type="match status" value="1"/>
</dbReference>
<evidence type="ECO:0000256" key="5">
    <source>
        <dbReference type="ARBA" id="ARBA00023014"/>
    </source>
</evidence>
<protein>
    <submittedName>
        <fullName evidence="9">Molybdopterin oxidoreductase</fullName>
    </submittedName>
</protein>
<dbReference type="Pfam" id="PF00111">
    <property type="entry name" value="Fer2"/>
    <property type="match status" value="1"/>
</dbReference>
<evidence type="ECO:0000256" key="1">
    <source>
        <dbReference type="ARBA" id="ARBA00010312"/>
    </source>
</evidence>
<evidence type="ECO:0000256" key="2">
    <source>
        <dbReference type="ARBA" id="ARBA00022714"/>
    </source>
</evidence>
<dbReference type="Gene3D" id="3.10.20.30">
    <property type="match status" value="1"/>
</dbReference>
<dbReference type="Pfam" id="PF00384">
    <property type="entry name" value="Molybdopterin"/>
    <property type="match status" value="1"/>
</dbReference>
<dbReference type="SMART" id="SM00926">
    <property type="entry name" value="Molybdop_Fe4S4"/>
    <property type="match status" value="1"/>
</dbReference>
<dbReference type="InterPro" id="IPR008333">
    <property type="entry name" value="Cbr1-like_FAD-bd_dom"/>
</dbReference>
<dbReference type="InterPro" id="IPR039261">
    <property type="entry name" value="FNR_nucleotide-bd"/>
</dbReference>
<dbReference type="Gene3D" id="2.40.40.20">
    <property type="match status" value="1"/>
</dbReference>
<dbReference type="Gene3D" id="2.20.25.90">
    <property type="entry name" value="ADC-like domains"/>
    <property type="match status" value="1"/>
</dbReference>
<dbReference type="SUPFAM" id="SSF50692">
    <property type="entry name" value="ADC-like"/>
    <property type="match status" value="1"/>
</dbReference>
<organism evidence="9 10">
    <name type="scientific">Streptomyces xanthochromogenes</name>
    <dbReference type="NCBI Taxonomy" id="67384"/>
    <lineage>
        <taxon>Bacteria</taxon>
        <taxon>Bacillati</taxon>
        <taxon>Actinomycetota</taxon>
        <taxon>Actinomycetes</taxon>
        <taxon>Kitasatosporales</taxon>
        <taxon>Streptomycetaceae</taxon>
        <taxon>Streptomyces</taxon>
    </lineage>
</organism>
<evidence type="ECO:0000259" key="7">
    <source>
        <dbReference type="PROSITE" id="PS51384"/>
    </source>
</evidence>
<evidence type="ECO:0000259" key="6">
    <source>
        <dbReference type="PROSITE" id="PS51085"/>
    </source>
</evidence>
<dbReference type="PROSITE" id="PS51384">
    <property type="entry name" value="FAD_FR"/>
    <property type="match status" value="1"/>
</dbReference>
<dbReference type="CDD" id="cd00207">
    <property type="entry name" value="fer2"/>
    <property type="match status" value="1"/>
</dbReference>
<sequence>MAVEEKRGFCTLCKSRCGAIFTVEDGRLTGVRPDPDHPTGAAMCPKGRAAPEIAHSTRRLTTPLRRTNPKTDPDPGWVEISWDEAMTEIAARLTAVAAESGPEAVAFAVATPSGTAVSDATEWIERFVRHFGSPNTVYSAEICNWHKDFAHAFTFGTPIPPPDYEHADLALLWGFNPAKTWLAQSAAVSAAQARGMKLAVIDPRRSTSALRADHWLRVRPGTDAALALGLAHLLIQQGAYDEEFVRAWTNGPLLVRRDTGRFLRAGELSGTADAEGFAVLDLDTGRVEAYDTREAAVRPERFALHGTVEVRTADGRRVECVPAFQEYADACARRPIEEVARTTWIPESEIRALAAEIAAARSVTYYGWTGVGQSANASQTERALATLYALTGSFDAPGGNHVVPPPPYNAATSVAQFAPEQRAKALGLDRHPLGPPASGYINAGDLCTAIETQKPYPVRALVGFGSNLVVAQPDSDRVGRALRQLEFQVHLDLFANPTSTTADIVLPVNSAYEREALRFGFEVGHRAQEQVQLRPKLVEPQGASRSDTEVVFDLACRLGMGELFFDGNIEAAWNWQLEPLGLTVARLRESPGGVRVPRPLAHRKYAACDGTGVTGFNTPTRRVELYSQRLRDHGYPPVPEHRDPAPTGTAFPLVLTCAKHGYFVHSQHRSVTSLRRRATDPSVDLHPGTAAAYGITEGQWVDVATRLGSIRLRARFDDSLHPSVVVGEYGWWQDAPDLGLPGSDPTQPSGHNLNRLIDHADADPLSGSVPLRSAACRIAPAPADGHWDGTRPFVVSALGTAGPGVRTVRLAAADGGALPDFRPGQHLTVRAENADGTPQPPARSRSYSLIGTAIDPDRRSYDLAVRRVPDGAFSGYVHEDLKVGDRLHLARPGGTFVIPTHTDAPVVLVAGGIGITPFLGYLETLAARGGTVPEVVLHYGNANSADHPFRDRIHELALQLPQLTVVNHYAVPAPDDVLGRTHDHEGFMTPESFADDLIARRARFYLCGPAPMLDSLTAGLRARGVPAFEIFSERFRAAAREVALPDNAAFTVTFARSDRTVRWTKESGTLLSTAESAGLTLPSGCRVGQCESCACPVLSGNAAHLVAPDEGLPDTSVLTCQSVPTSDLVLDA</sequence>
<dbReference type="SUPFAM" id="SSF52343">
    <property type="entry name" value="Ferredoxin reductase-like, C-terminal NADP-linked domain"/>
    <property type="match status" value="1"/>
</dbReference>
<comment type="caution">
    <text evidence="9">The sequence shown here is derived from an EMBL/GenBank/DDBJ whole genome shotgun (WGS) entry which is preliminary data.</text>
</comment>
<keyword evidence="3" id="KW-0479">Metal-binding</keyword>
<dbReference type="InterPro" id="IPR050612">
    <property type="entry name" value="Prok_Mopterin_Oxidored"/>
</dbReference>
<dbReference type="Gene3D" id="3.40.50.80">
    <property type="entry name" value="Nucleotide-binding domain of ferredoxin-NADP reductase (FNR) module"/>
    <property type="match status" value="1"/>
</dbReference>
<evidence type="ECO:0000256" key="3">
    <source>
        <dbReference type="ARBA" id="ARBA00022723"/>
    </source>
</evidence>
<dbReference type="InterPro" id="IPR001041">
    <property type="entry name" value="2Fe-2S_ferredoxin-type"/>
</dbReference>
<dbReference type="InterPro" id="IPR006963">
    <property type="entry name" value="Mopterin_OxRdtase_4Fe-4S_dom"/>
</dbReference>
<keyword evidence="2" id="KW-0001">2Fe-2S</keyword>
<evidence type="ECO:0000313" key="10">
    <source>
        <dbReference type="Proteomes" id="UP000600946"/>
    </source>
</evidence>
<dbReference type="SUPFAM" id="SSF63380">
    <property type="entry name" value="Riboflavin synthase domain-like"/>
    <property type="match status" value="1"/>
</dbReference>
<name>A0ABQ3A7K2_9ACTN</name>
<dbReference type="Proteomes" id="UP000600946">
    <property type="component" value="Unassembled WGS sequence"/>
</dbReference>
<dbReference type="SUPFAM" id="SSF54292">
    <property type="entry name" value="2Fe-2S ferredoxin-like"/>
    <property type="match status" value="1"/>
</dbReference>
<dbReference type="InterPro" id="IPR036010">
    <property type="entry name" value="2Fe-2S_ferredoxin-like_sf"/>
</dbReference>